<dbReference type="Gene3D" id="3.90.210.10">
    <property type="entry name" value="Heat-Labile Enterotoxin, subunit A"/>
    <property type="match status" value="1"/>
</dbReference>
<protein>
    <recommendedName>
        <fullName evidence="4">PLAT domain-containing protein</fullName>
    </recommendedName>
</protein>
<dbReference type="KEGG" id="ptkz:JDV02_010511"/>
<feature type="region of interest" description="Disordered" evidence="1">
    <location>
        <begin position="93"/>
        <end position="115"/>
    </location>
</feature>
<accession>A0A9Q8QUL7</accession>
<dbReference type="Proteomes" id="UP000829364">
    <property type="component" value="Chromosome 12"/>
</dbReference>
<feature type="compositionally biased region" description="Acidic residues" evidence="1">
    <location>
        <begin position="97"/>
        <end position="112"/>
    </location>
</feature>
<dbReference type="OrthoDB" id="4927900at2759"/>
<organism evidence="2 3">
    <name type="scientific">Purpureocillium takamizusanense</name>
    <dbReference type="NCBI Taxonomy" id="2060973"/>
    <lineage>
        <taxon>Eukaryota</taxon>
        <taxon>Fungi</taxon>
        <taxon>Dikarya</taxon>
        <taxon>Ascomycota</taxon>
        <taxon>Pezizomycotina</taxon>
        <taxon>Sordariomycetes</taxon>
        <taxon>Hypocreomycetidae</taxon>
        <taxon>Hypocreales</taxon>
        <taxon>Ophiocordycipitaceae</taxon>
        <taxon>Purpureocillium</taxon>
    </lineage>
</organism>
<reference evidence="2" key="1">
    <citation type="submission" date="2021-11" db="EMBL/GenBank/DDBJ databases">
        <title>Purpureocillium_takamizusanense_genome.</title>
        <authorList>
            <person name="Nguyen N.-H."/>
        </authorList>
    </citation>
    <scope>NUCLEOTIDE SEQUENCE</scope>
    <source>
        <strain evidence="2">PT3</strain>
    </source>
</reference>
<dbReference type="EMBL" id="CP086365">
    <property type="protein sequence ID" value="UNI24787.1"/>
    <property type="molecule type" value="Genomic_DNA"/>
</dbReference>
<evidence type="ECO:0000313" key="2">
    <source>
        <dbReference type="EMBL" id="UNI24787.1"/>
    </source>
</evidence>
<dbReference type="GeneID" id="72072455"/>
<dbReference type="RefSeq" id="XP_047848268.1">
    <property type="nucleotide sequence ID" value="XM_047992254.1"/>
</dbReference>
<name>A0A9Q8QUL7_9HYPO</name>
<evidence type="ECO:0008006" key="4">
    <source>
        <dbReference type="Google" id="ProtNLM"/>
    </source>
</evidence>
<gene>
    <name evidence="2" type="ORF">JDV02_010511</name>
</gene>
<evidence type="ECO:0000313" key="3">
    <source>
        <dbReference type="Proteomes" id="UP000829364"/>
    </source>
</evidence>
<dbReference type="AlphaFoldDB" id="A0A9Q8QUL7"/>
<proteinExistence type="predicted"/>
<sequence length="551" mass="62401">MSRFAETARRYGQWFYEIRATPNILDDGYPEGEVFALGGAHWRQVRSFGPMQDNEVIADRVMLNPEYDAELYEHSQHATNCYVNTEVPRALRRHEDDGSDSDSSYDSDDSSTAEDRAYQAAQEYMDSWEMLELVGDLPLNFTAYEPRNDIPGPMAAADEDAVEMDAAREIQYSIDTGIPEPDPPRFDIPLLGAGFDIGECSVLSSSLKKRGTTNGRRPEADGCCKAAAALRKGTLRKMAPDHPQAQYADTCKLGKLTVIVRLGTSFFGGSDDRLFLEIGRNKKFDGSPHFLLADSPDRGDHITKDIDLQDAFPKDRVTIKDIKHMRLVSRTSGGHVSADHLDLEDVTLKATCAGSSRTIQMYKYLDRWFTYWETDIKPEDWEPFGFPRNPSARQKQCTHFSELTFGIQLGDGPHDGTQDTLVLAFNDDQRHTIASGPARRFHAWQEINMKRTFNANKVPLSNLTMVQIFQEHEGARPDNDHWKLQGIKLKGRCAGSLSERLLDKFQSENKQSPRPQVSWLIGKPSWTGRIDPGKDWHRVRKTLTKHVHDEF</sequence>
<evidence type="ECO:0000256" key="1">
    <source>
        <dbReference type="SAM" id="MobiDB-lite"/>
    </source>
</evidence>
<keyword evidence="3" id="KW-1185">Reference proteome</keyword>